<keyword evidence="1 4" id="KW-0732">Signal</keyword>
<evidence type="ECO:0000256" key="1">
    <source>
        <dbReference type="ARBA" id="ARBA00022729"/>
    </source>
</evidence>
<dbReference type="KEGG" id="ccar:109108940"/>
<evidence type="ECO:0000256" key="2">
    <source>
        <dbReference type="ARBA" id="ARBA00023157"/>
    </source>
</evidence>
<dbReference type="SMR" id="A0A9Q9VIV2"/>
<evidence type="ECO:0000313" key="6">
    <source>
        <dbReference type="RefSeq" id="XP_018977603.2"/>
    </source>
</evidence>
<keyword evidence="2" id="KW-1015">Disulfide bond</keyword>
<feature type="chain" id="PRO_5040478485" evidence="4">
    <location>
        <begin position="20"/>
        <end position="956"/>
    </location>
</feature>
<dbReference type="AlphaFoldDB" id="A0A9Q9VIV2"/>
<dbReference type="InterPro" id="IPR055356">
    <property type="entry name" value="ZP-N"/>
</dbReference>
<evidence type="ECO:0000256" key="3">
    <source>
        <dbReference type="SAM" id="Phobius"/>
    </source>
</evidence>
<sequence>MMSSAVVLNLLLLVSIASAGHHYGGSVTFSPKGTNADGSMSVEFRFKRTYDWCSSSWWSCASGDCGYESSSQHGEIDRSSNGRSGYTNSWCQAETVVTRNIHGNTPFDLQDNSCCWVPTLNGVDSWFLQAHVDLGIRGDTNQPNRSPVTTTLQLLRVPQNCPRTYRLMAYDPDGDQVICRYGDQQHVECATCNQPSGFHLDQHACTLDYNYAYTTGVYGFELIVEDFPRKHTTLAYTDGSSSYRCALSGGRHQTSISMTPYPSWYYQSTTTGPWWQQTTSALPWWGWWQQQQQSTTTPPTTTPWWWWYQQQQQSTTTAPTSPSWWGWWQQQQQSTTTPPTTTPWWWWWYHQQQQSTTTPPTTTPWGWWYQQQQQSTTTPPTTTPWGWWYQQQQQSTTTPPTTTPWWWWWYHQQQQSTTTPPASPSWWGWWQQQQQSTTTPPTTTPWWWWQHQQTTSPPPMAQWWWWLQTTTTTTTTQPPQEYTTSMTSHQRSYEPFSKLPLQFSVLVDSAAPSCTEGYYIPLFVSPTPHNGDEIQATPLREVEIRVKAAAAYSTVTDVIISGPLNITKHALSTGEYAIRWTPTRSDLGDHFPVCFIAESMSGNSVYQSEMRCVIINVGRQTVDANVICSATNMVVEIEQLHSVGLHKDYLRLNDPACTLDSNGTHVVANISLNACGTMIEEDEEYIIFKNEIFSTDDPNSIITRKHEVEIEFSCRYEKKNNISLEFTARKHITTITEKGFGTLTYSFGLFRTANFYTEIDVTAYPAEYELGEMIYMQIESQSTINNTELFVESCVATPYNDPNYQTSYTIIQNGCILDETVEFYTSHQPMVRFGLQAFQFIGMHEQVFITCSVILCEANNPNTRCSQGCVNSTVAPPSHHHHKREAPIQTSSHLVAQGPLRLKRSIEHEVSSTVLNLNLVFIAGCLLAAVGMVCGVLIYRTRRSDVKYQPLKSDDI</sequence>
<reference evidence="6" key="1">
    <citation type="submission" date="2025-08" db="UniProtKB">
        <authorList>
            <consortium name="RefSeq"/>
        </authorList>
    </citation>
    <scope>IDENTIFICATION</scope>
    <source>
        <tissue evidence="6">Muscle</tissue>
    </source>
</reference>
<evidence type="ECO:0000259" key="5">
    <source>
        <dbReference type="PROSITE" id="PS51034"/>
    </source>
</evidence>
<keyword evidence="3" id="KW-0472">Membrane</keyword>
<dbReference type="GeneID" id="109108940"/>
<dbReference type="InterPro" id="IPR055355">
    <property type="entry name" value="ZP-C"/>
</dbReference>
<gene>
    <name evidence="6" type="primary">LOC109108940</name>
</gene>
<dbReference type="PANTHER" id="PTHR14002">
    <property type="entry name" value="ENDOGLIN/TGF-BETA RECEPTOR TYPE III"/>
    <property type="match status" value="1"/>
</dbReference>
<name>A0A9Q9VIV2_CYPCA</name>
<keyword evidence="3" id="KW-1133">Transmembrane helix</keyword>
<dbReference type="Pfam" id="PF23344">
    <property type="entry name" value="ZP-N"/>
    <property type="match status" value="1"/>
</dbReference>
<feature type="signal peptide" evidence="4">
    <location>
        <begin position="1"/>
        <end position="19"/>
    </location>
</feature>
<feature type="domain" description="ZP" evidence="5">
    <location>
        <begin position="627"/>
        <end position="872"/>
    </location>
</feature>
<protein>
    <submittedName>
        <fullName evidence="6">Uncharacterized protein LOC109108940</fullName>
    </submittedName>
</protein>
<dbReference type="RefSeq" id="XP_018977603.2">
    <property type="nucleotide sequence ID" value="XM_019122058.2"/>
</dbReference>
<proteinExistence type="predicted"/>
<dbReference type="Pfam" id="PF00100">
    <property type="entry name" value="Zona_pellucida"/>
    <property type="match status" value="1"/>
</dbReference>
<keyword evidence="3" id="KW-0812">Transmembrane</keyword>
<accession>A0A9Q9VIV2</accession>
<organism evidence="6">
    <name type="scientific">Cyprinus carpio</name>
    <name type="common">Common carp</name>
    <dbReference type="NCBI Taxonomy" id="7962"/>
    <lineage>
        <taxon>Eukaryota</taxon>
        <taxon>Metazoa</taxon>
        <taxon>Chordata</taxon>
        <taxon>Craniata</taxon>
        <taxon>Vertebrata</taxon>
        <taxon>Euteleostomi</taxon>
        <taxon>Actinopterygii</taxon>
        <taxon>Neopterygii</taxon>
        <taxon>Teleostei</taxon>
        <taxon>Ostariophysi</taxon>
        <taxon>Cypriniformes</taxon>
        <taxon>Cyprinidae</taxon>
        <taxon>Cyprininae</taxon>
        <taxon>Cyprinus</taxon>
    </lineage>
</organism>
<dbReference type="Proteomes" id="UP001155660">
    <property type="component" value="Chromosome A18"/>
</dbReference>
<dbReference type="OrthoDB" id="10063988at2759"/>
<dbReference type="PROSITE" id="PS51034">
    <property type="entry name" value="ZP_2"/>
    <property type="match status" value="1"/>
</dbReference>
<dbReference type="SMART" id="SM00241">
    <property type="entry name" value="ZP"/>
    <property type="match status" value="1"/>
</dbReference>
<feature type="transmembrane region" description="Helical" evidence="3">
    <location>
        <begin position="919"/>
        <end position="939"/>
    </location>
</feature>
<dbReference type="PANTHER" id="PTHR14002:SF59">
    <property type="entry name" value="CUB AND ZONA PELLUCIDA-LIKE DOMAIN-CONTAINING PROTEIN 1-RELATED"/>
    <property type="match status" value="1"/>
</dbReference>
<evidence type="ECO:0000256" key="4">
    <source>
        <dbReference type="SAM" id="SignalP"/>
    </source>
</evidence>
<dbReference type="InterPro" id="IPR001507">
    <property type="entry name" value="ZP_dom"/>
</dbReference>